<evidence type="ECO:0008006" key="4">
    <source>
        <dbReference type="Google" id="ProtNLM"/>
    </source>
</evidence>
<feature type="compositionally biased region" description="Gly residues" evidence="1">
    <location>
        <begin position="213"/>
        <end position="233"/>
    </location>
</feature>
<reference evidence="2 3" key="1">
    <citation type="submission" date="2018-04" db="EMBL/GenBank/DDBJ databases">
        <authorList>
            <person name="Go L.Y."/>
            <person name="Mitchell J.A."/>
        </authorList>
    </citation>
    <scope>NUCLEOTIDE SEQUENCE [LARGE SCALE GENOMIC DNA]</scope>
    <source>
        <strain evidence="2 3">TPD7010</strain>
    </source>
</reference>
<evidence type="ECO:0000313" key="3">
    <source>
        <dbReference type="Proteomes" id="UP000244649"/>
    </source>
</evidence>
<comment type="caution">
    <text evidence="2">The sequence shown here is derived from an EMBL/GenBank/DDBJ whole genome shotgun (WGS) entry which is preliminary data.</text>
</comment>
<dbReference type="EMBL" id="QDFT01000014">
    <property type="protein sequence ID" value="PVE73811.1"/>
    <property type="molecule type" value="Genomic_DNA"/>
</dbReference>
<feature type="region of interest" description="Disordered" evidence="1">
    <location>
        <begin position="151"/>
        <end position="291"/>
    </location>
</feature>
<protein>
    <recommendedName>
        <fullName evidence="4">PPE family domain-containing protein</fullName>
    </recommendedName>
</protein>
<proteinExistence type="predicted"/>
<organism evidence="2 3">
    <name type="scientific">Microbacterium testaceum</name>
    <name type="common">Aureobacterium testaceum</name>
    <name type="synonym">Brevibacterium testaceum</name>
    <dbReference type="NCBI Taxonomy" id="2033"/>
    <lineage>
        <taxon>Bacteria</taxon>
        <taxon>Bacillati</taxon>
        <taxon>Actinomycetota</taxon>
        <taxon>Actinomycetes</taxon>
        <taxon>Micrococcales</taxon>
        <taxon>Microbacteriaceae</taxon>
        <taxon>Microbacterium</taxon>
    </lineage>
</organism>
<sequence length="291" mass="28935">MTGPNEQRLIDFAETGGAWDMPGRLPLLTGLQSLKQVLQKVAENPGVVGEAGDAASAAFSRTATEVQEQINWIQVSAAVAISQANSVRERARESLATLPQGGMTEGQAAAVRGATVGATLVLGPVAFLSGEGAAAAINGYLANQREEAAARAMSTHATEMDEIPLPSPPQFSGTRESQDAPESAADGTPWGDGATSGGTRSGAPTFAQAPTGGSSGTQPGGGGFSGGNEGPGEYGPFPLDVPHADLGPRPPIDLGSIPPSPTPDGPLNGSPTLPGVIPATPGSGVAGMTPG</sequence>
<evidence type="ECO:0000313" key="2">
    <source>
        <dbReference type="EMBL" id="PVE73811.1"/>
    </source>
</evidence>
<dbReference type="AlphaFoldDB" id="A0A2T7WLK5"/>
<gene>
    <name evidence="2" type="ORF">DC432_07745</name>
</gene>
<accession>A0A2T7WLK5</accession>
<name>A0A2T7WLK5_MICTE</name>
<feature type="non-terminal residue" evidence="2">
    <location>
        <position position="291"/>
    </location>
</feature>
<dbReference type="Proteomes" id="UP000244649">
    <property type="component" value="Unassembled WGS sequence"/>
</dbReference>
<evidence type="ECO:0000256" key="1">
    <source>
        <dbReference type="SAM" id="MobiDB-lite"/>
    </source>
</evidence>